<proteinExistence type="predicted"/>
<keyword evidence="1" id="KW-0732">Signal</keyword>
<feature type="chain" id="PRO_5002149361" description="PKD/Chitinase domain-containing protein" evidence="1">
    <location>
        <begin position="25"/>
        <end position="794"/>
    </location>
</feature>
<dbReference type="CDD" id="cd00146">
    <property type="entry name" value="PKD"/>
    <property type="match status" value="2"/>
</dbReference>
<dbReference type="Proteomes" id="UP000031327">
    <property type="component" value="Unassembled WGS sequence"/>
</dbReference>
<evidence type="ECO:0000256" key="1">
    <source>
        <dbReference type="SAM" id="SignalP"/>
    </source>
</evidence>
<dbReference type="OrthoDB" id="9806238at2"/>
<dbReference type="InterPro" id="IPR022409">
    <property type="entry name" value="PKD/Chitinase_dom"/>
</dbReference>
<feature type="domain" description="PKD/Chitinase" evidence="2">
    <location>
        <begin position="511"/>
        <end position="602"/>
    </location>
</feature>
<dbReference type="Pfam" id="PF18911">
    <property type="entry name" value="PKD_4"/>
    <property type="match status" value="2"/>
</dbReference>
<dbReference type="InterPro" id="IPR035986">
    <property type="entry name" value="PKD_dom_sf"/>
</dbReference>
<feature type="signal peptide" evidence="1">
    <location>
        <begin position="1"/>
        <end position="24"/>
    </location>
</feature>
<dbReference type="GO" id="GO:0031410">
    <property type="term" value="C:cytoplasmic vesicle"/>
    <property type="evidence" value="ECO:0007669"/>
    <property type="project" value="TreeGrafter"/>
</dbReference>
<dbReference type="InterPro" id="IPR000601">
    <property type="entry name" value="PKD_dom"/>
</dbReference>
<dbReference type="PANTHER" id="PTHR46182">
    <property type="entry name" value="FI19480P1"/>
    <property type="match status" value="1"/>
</dbReference>
<dbReference type="EMBL" id="JWIC01000010">
    <property type="protein sequence ID" value="KID54548.1"/>
    <property type="molecule type" value="Genomic_DNA"/>
</dbReference>
<dbReference type="Gene3D" id="2.60.40.10">
    <property type="entry name" value="Immunoglobulins"/>
    <property type="match status" value="6"/>
</dbReference>
<organism evidence="3 4">
    <name type="scientific">Pseudoalteromonas luteoviolacea</name>
    <dbReference type="NCBI Taxonomy" id="43657"/>
    <lineage>
        <taxon>Bacteria</taxon>
        <taxon>Pseudomonadati</taxon>
        <taxon>Pseudomonadota</taxon>
        <taxon>Gammaproteobacteria</taxon>
        <taxon>Alteromonadales</taxon>
        <taxon>Pseudoalteromonadaceae</taxon>
        <taxon>Pseudoalteromonas</taxon>
    </lineage>
</organism>
<feature type="domain" description="PKD/Chitinase" evidence="2">
    <location>
        <begin position="230"/>
        <end position="322"/>
    </location>
</feature>
<gene>
    <name evidence="3" type="ORF">JF50_21725</name>
</gene>
<sequence length="794" mass="85012">MVLKNGLPISLCAFLAACGGSTSAQTLAENDQGASNQVPVAVITADSANLLLNRPLQFNAGKSYDADGDALSYEWSLVRGVDSIPVALSQNQGAEVSVLLTDSDNYILTLTANDGQSMSEAASFEFTPEQTVIASAGRDVTVKQGQLVSLDGSASKSLDGVITGYKWQILSQPERSSARIFKDKRVKTAFVADQVGQYLVELKVENEFGDIATDTLQITSDALSENSAPVVVIKEAKGELKLNEVVGLDASESYDPDRFDRLTFAWQVLSQPVDADVTLSAVSGPQVSFSAATLGNYEVAVQVTDSKGEMTQAVYTFTVTTDNLPPIVDLGSDSNVRIAPITLTCASCYDPEGELLTYQWQLQSRPAQSSSEILSATEASAQLNPDVAGEYVVALTVSDGVTAVTSKPRTFFVDDNQKPTAKISAPETVFIGEPVVLDATQSIDPNNDPLTFEWQVVDAASDIILQIENGKASFTPSVLGHYTVSVRANDGQYFSDPVTHTVSVTENLSPVITFVNENPRAIQLGSEAQFDASGSYDPEGDVLTYQWSLDKPAGSTAQLSADNLATNSLLADMAGNYTVHLQVSDSAGNTSRKSIDVTVTDPVSYISGTVTARLLNSLNKPVANAELNINGVQHFTDDMGRLNAWVEIEEGKALEVSTQDSRLASSTYTAPSITQDNFLVEMGDVFVAMLQPVEVNLYTCPQYTGPEVVEVGYRLVYTIPEISKLPTTHDQKVSFAIDQSGKATSSFSLPATAIYELYVDDSLKVISPTSTRASVFYSESIASRGFISICNKQN</sequence>
<accession>A0A0C1MJI4</accession>
<dbReference type="InterPro" id="IPR029865">
    <property type="entry name" value="KIAA0319-like"/>
</dbReference>
<dbReference type="PANTHER" id="PTHR46182:SF2">
    <property type="entry name" value="FI19480P1"/>
    <property type="match status" value="1"/>
</dbReference>
<feature type="domain" description="PKD/Chitinase" evidence="2">
    <location>
        <begin position="327"/>
        <end position="414"/>
    </location>
</feature>
<feature type="domain" description="PKD/Chitinase" evidence="2">
    <location>
        <begin position="40"/>
        <end position="129"/>
    </location>
</feature>
<dbReference type="SUPFAM" id="SSF49299">
    <property type="entry name" value="PKD domain"/>
    <property type="match status" value="4"/>
</dbReference>
<dbReference type="AlphaFoldDB" id="A0A0C1MJI4"/>
<reference evidence="3 4" key="1">
    <citation type="submission" date="2014-12" db="EMBL/GenBank/DDBJ databases">
        <title>Draft Genome Sequence of Pseudoalteromonas luteoviolacea HI1.</title>
        <authorList>
            <person name="Asahina A.Y."/>
            <person name="Hadfield M.G."/>
        </authorList>
    </citation>
    <scope>NUCLEOTIDE SEQUENCE [LARGE SCALE GENOMIC DNA]</scope>
    <source>
        <strain evidence="3 4">HI1</strain>
    </source>
</reference>
<evidence type="ECO:0000259" key="2">
    <source>
        <dbReference type="SMART" id="SM00089"/>
    </source>
</evidence>
<feature type="domain" description="PKD/Chitinase" evidence="2">
    <location>
        <begin position="133"/>
        <end position="223"/>
    </location>
</feature>
<evidence type="ECO:0000313" key="4">
    <source>
        <dbReference type="Proteomes" id="UP000031327"/>
    </source>
</evidence>
<name>A0A0C1MJI4_9GAMM</name>
<dbReference type="GO" id="GO:0016020">
    <property type="term" value="C:membrane"/>
    <property type="evidence" value="ECO:0007669"/>
    <property type="project" value="TreeGrafter"/>
</dbReference>
<dbReference type="PROSITE" id="PS51257">
    <property type="entry name" value="PROKAR_LIPOPROTEIN"/>
    <property type="match status" value="1"/>
</dbReference>
<dbReference type="RefSeq" id="WP_039611455.1">
    <property type="nucleotide sequence ID" value="NZ_JWIC01000010.1"/>
</dbReference>
<feature type="domain" description="PKD/Chitinase" evidence="2">
    <location>
        <begin position="418"/>
        <end position="505"/>
    </location>
</feature>
<dbReference type="Pfam" id="PF22352">
    <property type="entry name" value="K319L-like_PKD"/>
    <property type="match status" value="1"/>
</dbReference>
<comment type="caution">
    <text evidence="3">The sequence shown here is derived from an EMBL/GenBank/DDBJ whole genome shotgun (WGS) entry which is preliminary data.</text>
</comment>
<dbReference type="SMART" id="SM00089">
    <property type="entry name" value="PKD"/>
    <property type="match status" value="6"/>
</dbReference>
<dbReference type="InterPro" id="IPR013783">
    <property type="entry name" value="Ig-like_fold"/>
</dbReference>
<evidence type="ECO:0000313" key="3">
    <source>
        <dbReference type="EMBL" id="KID54548.1"/>
    </source>
</evidence>
<protein>
    <recommendedName>
        <fullName evidence="2">PKD/Chitinase domain-containing protein</fullName>
    </recommendedName>
</protein>